<reference evidence="9" key="1">
    <citation type="submission" date="2016-10" db="EMBL/GenBank/DDBJ databases">
        <authorList>
            <person name="Varghese N."/>
            <person name="Submissions S."/>
        </authorList>
    </citation>
    <scope>NUCLEOTIDE SEQUENCE [LARGE SCALE GENOMIC DNA]</scope>
    <source>
        <strain evidence="9">DSM 44498</strain>
    </source>
</reference>
<keyword evidence="4" id="KW-0479">Metal-binding</keyword>
<dbReference type="AlphaFoldDB" id="A0A1H4I5F6"/>
<dbReference type="UniPathway" id="UPA00782"/>
<dbReference type="GO" id="GO:0003824">
    <property type="term" value="F:catalytic activity"/>
    <property type="evidence" value="ECO:0007669"/>
    <property type="project" value="InterPro"/>
</dbReference>
<evidence type="ECO:0000256" key="6">
    <source>
        <dbReference type="ARBA" id="ARBA00023014"/>
    </source>
</evidence>
<dbReference type="Proteomes" id="UP000183561">
    <property type="component" value="Unassembled WGS sequence"/>
</dbReference>
<dbReference type="SFLD" id="SFLDG01067">
    <property type="entry name" value="SPASM/twitch_domain_containing"/>
    <property type="match status" value="1"/>
</dbReference>
<keyword evidence="2" id="KW-0004">4Fe-4S</keyword>
<dbReference type="Gene3D" id="3.20.20.70">
    <property type="entry name" value="Aldolase class I"/>
    <property type="match status" value="1"/>
</dbReference>
<evidence type="ECO:0000256" key="3">
    <source>
        <dbReference type="ARBA" id="ARBA00022691"/>
    </source>
</evidence>
<gene>
    <name evidence="8" type="ORF">SAMN04490239_0025</name>
</gene>
<keyword evidence="3" id="KW-0949">S-adenosyl-L-methionine</keyword>
<dbReference type="RefSeq" id="WP_167372085.1">
    <property type="nucleotide sequence ID" value="NZ_FNSV01000001.1"/>
</dbReference>
<dbReference type="SUPFAM" id="SSF102114">
    <property type="entry name" value="Radical SAM enzymes"/>
    <property type="match status" value="1"/>
</dbReference>
<dbReference type="PROSITE" id="PS51918">
    <property type="entry name" value="RADICAL_SAM"/>
    <property type="match status" value="1"/>
</dbReference>
<evidence type="ECO:0000313" key="8">
    <source>
        <dbReference type="EMBL" id="SEB29135.1"/>
    </source>
</evidence>
<name>A0A1H4I5F6_9NOCA</name>
<evidence type="ECO:0000259" key="7">
    <source>
        <dbReference type="PROSITE" id="PS51918"/>
    </source>
</evidence>
<dbReference type="PANTHER" id="PTHR43787">
    <property type="entry name" value="FEMO COFACTOR BIOSYNTHESIS PROTEIN NIFB-RELATED"/>
    <property type="match status" value="1"/>
</dbReference>
<evidence type="ECO:0000256" key="4">
    <source>
        <dbReference type="ARBA" id="ARBA00022723"/>
    </source>
</evidence>
<comment type="cofactor">
    <cofactor evidence="1">
        <name>[4Fe-4S] cluster</name>
        <dbReference type="ChEBI" id="CHEBI:49883"/>
    </cofactor>
</comment>
<keyword evidence="6" id="KW-0411">Iron-sulfur</keyword>
<proteinExistence type="predicted"/>
<accession>A0A1H4I5F6</accession>
<dbReference type="GO" id="GO:0046872">
    <property type="term" value="F:metal ion binding"/>
    <property type="evidence" value="ECO:0007669"/>
    <property type="project" value="UniProtKB-KW"/>
</dbReference>
<evidence type="ECO:0000256" key="1">
    <source>
        <dbReference type="ARBA" id="ARBA00001966"/>
    </source>
</evidence>
<evidence type="ECO:0000313" key="9">
    <source>
        <dbReference type="Proteomes" id="UP000183561"/>
    </source>
</evidence>
<dbReference type="PANTHER" id="PTHR43787:SF3">
    <property type="entry name" value="ARYLSULFATASE REGULATORY PROTEIN"/>
    <property type="match status" value="1"/>
</dbReference>
<evidence type="ECO:0000256" key="5">
    <source>
        <dbReference type="ARBA" id="ARBA00023004"/>
    </source>
</evidence>
<dbReference type="CDD" id="cd01335">
    <property type="entry name" value="Radical_SAM"/>
    <property type="match status" value="1"/>
</dbReference>
<dbReference type="SFLD" id="SFLDS00029">
    <property type="entry name" value="Radical_SAM"/>
    <property type="match status" value="1"/>
</dbReference>
<organism evidence="8 9">
    <name type="scientific">Rhodococcus koreensis</name>
    <dbReference type="NCBI Taxonomy" id="99653"/>
    <lineage>
        <taxon>Bacteria</taxon>
        <taxon>Bacillati</taxon>
        <taxon>Actinomycetota</taxon>
        <taxon>Actinomycetes</taxon>
        <taxon>Mycobacteriales</taxon>
        <taxon>Nocardiaceae</taxon>
        <taxon>Rhodococcus</taxon>
    </lineage>
</organism>
<keyword evidence="9" id="KW-1185">Reference proteome</keyword>
<dbReference type="EMBL" id="FNSV01000001">
    <property type="protein sequence ID" value="SEB29135.1"/>
    <property type="molecule type" value="Genomic_DNA"/>
</dbReference>
<evidence type="ECO:0000256" key="2">
    <source>
        <dbReference type="ARBA" id="ARBA00022485"/>
    </source>
</evidence>
<sequence length="351" mass="39496">MSDQYRDQKQSPNGERPTPDPLLIAEAAAAFNDRSLQLFVLPTEKCNFRCTYCYEKFDVGRMKPSTVQAVKAFIDRRIEHLDALSVEWFGGEPLLGRPVIFDICEHIQASLANFPTVMYGGSMTTNGYLLDEGTATRLIGLGVRSFQISLDGPPDIHDQSRIRADGSATFSAIWDNLETMHNSDLDFEVRLRLHFTPGTAPNLFSLIDLINSDFGEDSRFKVAFKAVSRLGGENDHKIELFSRPAELETMAAFQRHLRNEGQLITHNRYDPQICYAAKPNSFVIRADGRIAKCTVALYDDRNTVGHISEDGRILIDNRKLQTWMRGFKSLSLAELGCPLHSLPRTDDVQPP</sequence>
<dbReference type="InterPro" id="IPR007197">
    <property type="entry name" value="rSAM"/>
</dbReference>
<dbReference type="InterPro" id="IPR058240">
    <property type="entry name" value="rSAM_sf"/>
</dbReference>
<dbReference type="GO" id="GO:0051539">
    <property type="term" value="F:4 iron, 4 sulfur cluster binding"/>
    <property type="evidence" value="ECO:0007669"/>
    <property type="project" value="UniProtKB-KW"/>
</dbReference>
<feature type="domain" description="Radical SAM core" evidence="7">
    <location>
        <begin position="32"/>
        <end position="260"/>
    </location>
</feature>
<protein>
    <recommendedName>
        <fullName evidence="7">Radical SAM core domain-containing protein</fullName>
    </recommendedName>
</protein>
<dbReference type="InterPro" id="IPR013785">
    <property type="entry name" value="Aldolase_TIM"/>
</dbReference>
<keyword evidence="5" id="KW-0408">Iron</keyword>
<dbReference type="Pfam" id="PF04055">
    <property type="entry name" value="Radical_SAM"/>
    <property type="match status" value="1"/>
</dbReference>